<name>A0A9Q1FB27_SYNKA</name>
<gene>
    <name evidence="2" type="ORF">SKAU_G00221290</name>
</gene>
<evidence type="ECO:0000256" key="1">
    <source>
        <dbReference type="SAM" id="MobiDB-lite"/>
    </source>
</evidence>
<protein>
    <submittedName>
        <fullName evidence="2">Uncharacterized protein</fullName>
    </submittedName>
</protein>
<proteinExistence type="predicted"/>
<evidence type="ECO:0000313" key="2">
    <source>
        <dbReference type="EMBL" id="KAJ8354562.1"/>
    </source>
</evidence>
<reference evidence="2" key="1">
    <citation type="journal article" date="2023" name="Science">
        <title>Genome structures resolve the early diversification of teleost fishes.</title>
        <authorList>
            <person name="Parey E."/>
            <person name="Louis A."/>
            <person name="Montfort J."/>
            <person name="Bouchez O."/>
            <person name="Roques C."/>
            <person name="Iampietro C."/>
            <person name="Lluch J."/>
            <person name="Castinel A."/>
            <person name="Donnadieu C."/>
            <person name="Desvignes T."/>
            <person name="Floi Bucao C."/>
            <person name="Jouanno E."/>
            <person name="Wen M."/>
            <person name="Mejri S."/>
            <person name="Dirks R."/>
            <person name="Jansen H."/>
            <person name="Henkel C."/>
            <person name="Chen W.J."/>
            <person name="Zahm M."/>
            <person name="Cabau C."/>
            <person name="Klopp C."/>
            <person name="Thompson A.W."/>
            <person name="Robinson-Rechavi M."/>
            <person name="Braasch I."/>
            <person name="Lecointre G."/>
            <person name="Bobe J."/>
            <person name="Postlethwait J.H."/>
            <person name="Berthelot C."/>
            <person name="Roest Crollius H."/>
            <person name="Guiguen Y."/>
        </authorList>
    </citation>
    <scope>NUCLEOTIDE SEQUENCE</scope>
    <source>
        <strain evidence="2">WJC10195</strain>
    </source>
</reference>
<feature type="compositionally biased region" description="Polar residues" evidence="1">
    <location>
        <begin position="85"/>
        <end position="98"/>
    </location>
</feature>
<feature type="region of interest" description="Disordered" evidence="1">
    <location>
        <begin position="69"/>
        <end position="98"/>
    </location>
</feature>
<organism evidence="2 3">
    <name type="scientific">Synaphobranchus kaupii</name>
    <name type="common">Kaup's arrowtooth eel</name>
    <dbReference type="NCBI Taxonomy" id="118154"/>
    <lineage>
        <taxon>Eukaryota</taxon>
        <taxon>Metazoa</taxon>
        <taxon>Chordata</taxon>
        <taxon>Craniata</taxon>
        <taxon>Vertebrata</taxon>
        <taxon>Euteleostomi</taxon>
        <taxon>Actinopterygii</taxon>
        <taxon>Neopterygii</taxon>
        <taxon>Teleostei</taxon>
        <taxon>Anguilliformes</taxon>
        <taxon>Synaphobranchidae</taxon>
        <taxon>Synaphobranchus</taxon>
    </lineage>
</organism>
<sequence length="98" mass="10704">MRLLKRQHAALRDVGTEGGLFQTAACFGRRSDGERWSLAHAQAQRCCRALGFLITEREEEAEAGNVIGGRGLGARRRSSCRGDSVLSSGGQEFQTRHS</sequence>
<dbReference type="Proteomes" id="UP001152622">
    <property type="component" value="Chromosome 7"/>
</dbReference>
<evidence type="ECO:0000313" key="3">
    <source>
        <dbReference type="Proteomes" id="UP001152622"/>
    </source>
</evidence>
<keyword evidence="3" id="KW-1185">Reference proteome</keyword>
<accession>A0A9Q1FB27</accession>
<comment type="caution">
    <text evidence="2">The sequence shown here is derived from an EMBL/GenBank/DDBJ whole genome shotgun (WGS) entry which is preliminary data.</text>
</comment>
<dbReference type="AlphaFoldDB" id="A0A9Q1FB27"/>
<dbReference type="EMBL" id="JAINUF010000007">
    <property type="protein sequence ID" value="KAJ8354562.1"/>
    <property type="molecule type" value="Genomic_DNA"/>
</dbReference>